<proteinExistence type="predicted"/>
<gene>
    <name evidence="1" type="ORF">RHMOL_Rhmol13G0141600</name>
</gene>
<keyword evidence="2" id="KW-1185">Reference proteome</keyword>
<accession>A0ACC0L7Y4</accession>
<evidence type="ECO:0000313" key="2">
    <source>
        <dbReference type="Proteomes" id="UP001062846"/>
    </source>
</evidence>
<evidence type="ECO:0000313" key="1">
    <source>
        <dbReference type="EMBL" id="KAI8524323.1"/>
    </source>
</evidence>
<sequence length="275" mass="31816">MHLRSNSSQRAESAHVRLKQYLGDTMFSLQTSFQKIEKMLTNQFGDIQGSFQKSLNIPRHIHLHEAIYSEIRGRISLQAMNLIHKQAQRTDNKANPWFCKIKRTHRLPCCHDIALFRYVDRPIPLSSIHPHWSTLFMHAQRHTDEGARTDRAAQLIERLNEMDSDSRESMIGRLLDMADPSRCTVRPLAYNTEYRGQPTGRDEQNRGRISSFTTSTSESRASCIPTSRRSNGRGLLILKFPQQFQRYISHCVDFRPDSHCGFRVIAAQIYGSEDE</sequence>
<organism evidence="1 2">
    <name type="scientific">Rhododendron molle</name>
    <name type="common">Chinese azalea</name>
    <name type="synonym">Azalea mollis</name>
    <dbReference type="NCBI Taxonomy" id="49168"/>
    <lineage>
        <taxon>Eukaryota</taxon>
        <taxon>Viridiplantae</taxon>
        <taxon>Streptophyta</taxon>
        <taxon>Embryophyta</taxon>
        <taxon>Tracheophyta</taxon>
        <taxon>Spermatophyta</taxon>
        <taxon>Magnoliopsida</taxon>
        <taxon>eudicotyledons</taxon>
        <taxon>Gunneridae</taxon>
        <taxon>Pentapetalae</taxon>
        <taxon>asterids</taxon>
        <taxon>Ericales</taxon>
        <taxon>Ericaceae</taxon>
        <taxon>Ericoideae</taxon>
        <taxon>Rhodoreae</taxon>
        <taxon>Rhododendron</taxon>
    </lineage>
</organism>
<dbReference type="Proteomes" id="UP001062846">
    <property type="component" value="Chromosome 13"/>
</dbReference>
<name>A0ACC0L7Y4_RHOML</name>
<protein>
    <submittedName>
        <fullName evidence="1">Uncharacterized protein</fullName>
    </submittedName>
</protein>
<comment type="caution">
    <text evidence="1">The sequence shown here is derived from an EMBL/GenBank/DDBJ whole genome shotgun (WGS) entry which is preliminary data.</text>
</comment>
<dbReference type="EMBL" id="CM046400">
    <property type="protein sequence ID" value="KAI8524323.1"/>
    <property type="molecule type" value="Genomic_DNA"/>
</dbReference>
<reference evidence="1" key="1">
    <citation type="submission" date="2022-02" db="EMBL/GenBank/DDBJ databases">
        <title>Plant Genome Project.</title>
        <authorList>
            <person name="Zhang R.-G."/>
        </authorList>
    </citation>
    <scope>NUCLEOTIDE SEQUENCE</scope>
    <source>
        <strain evidence="1">AT1</strain>
    </source>
</reference>